<reference evidence="1" key="1">
    <citation type="submission" date="2015-12" db="EMBL/GenBank/DDBJ databases">
        <title>Gene expression during late stages of embryo sac development: a critical building block for successful pollen-pistil interactions.</title>
        <authorList>
            <person name="Liu Y."/>
            <person name="Joly V."/>
            <person name="Sabar M."/>
            <person name="Matton D.P."/>
        </authorList>
    </citation>
    <scope>NUCLEOTIDE SEQUENCE</scope>
</reference>
<sequence>MKRKRHFVPLPFPALMSRRNGQRIFTLHLSVMGELFLETKSVPTSTFIGAMRFSIVVLEQVPAIFGLIERNGWKYLILVKSESSFSSEDDFCKVPWPLVYVIVPDVQDGIFVSQFMSVIF</sequence>
<name>A0A0V0I868_SOLCH</name>
<dbReference type="AlphaFoldDB" id="A0A0V0I868"/>
<dbReference type="EMBL" id="GEDG01009877">
    <property type="protein sequence ID" value="JAP28680.1"/>
    <property type="molecule type" value="Transcribed_RNA"/>
</dbReference>
<organism evidence="1">
    <name type="scientific">Solanum chacoense</name>
    <name type="common">Chaco potato</name>
    <dbReference type="NCBI Taxonomy" id="4108"/>
    <lineage>
        <taxon>Eukaryota</taxon>
        <taxon>Viridiplantae</taxon>
        <taxon>Streptophyta</taxon>
        <taxon>Embryophyta</taxon>
        <taxon>Tracheophyta</taxon>
        <taxon>Spermatophyta</taxon>
        <taxon>Magnoliopsida</taxon>
        <taxon>eudicotyledons</taxon>
        <taxon>Gunneridae</taxon>
        <taxon>Pentapetalae</taxon>
        <taxon>asterids</taxon>
        <taxon>lamiids</taxon>
        <taxon>Solanales</taxon>
        <taxon>Solanaceae</taxon>
        <taxon>Solanoideae</taxon>
        <taxon>Solaneae</taxon>
        <taxon>Solanum</taxon>
    </lineage>
</organism>
<protein>
    <submittedName>
        <fullName evidence="1">Putative ovule protein</fullName>
    </submittedName>
</protein>
<accession>A0A0V0I868</accession>
<proteinExistence type="predicted"/>
<evidence type="ECO:0000313" key="1">
    <source>
        <dbReference type="EMBL" id="JAP28680.1"/>
    </source>
</evidence>